<protein>
    <recommendedName>
        <fullName evidence="6">Alpha-1,6-mannosyl-glycoprotein 2-beta-N-acetylglucosaminyltransferase</fullName>
        <ecNumber evidence="5">2.4.1.143</ecNumber>
    </recommendedName>
    <alternativeName>
        <fullName evidence="21">Beta-1,2-N-acetylglucosaminyltransferase II</fullName>
    </alternativeName>
    <alternativeName>
        <fullName evidence="20">GlcNAc-T II</fullName>
    </alternativeName>
    <alternativeName>
        <fullName evidence="19">Mannoside acetylglucosaminyltransferase 2</fullName>
    </alternativeName>
    <alternativeName>
        <fullName evidence="18">N-glycosyl-oligosaccharide-glycoprotein N-acetylglucosaminyltransferase II</fullName>
    </alternativeName>
</protein>
<sequence length="273" mass="31601">MMSGGGSQIWRRRSGTAWIRAGLIIFIVFFIWLQLNFLSFSGSTSIYSDVNDSNAAILSMVPAVLHKFLSPKPRNFSHLGINGSYGNAVNKYMPNISEIKRSIAQYNFQQTVYNENIFGPLQSDSVVIIIQIHDRITYLRHLIVSLAQARGISQALLVFSHDYYDEEMNSLVQSVDFCKVIQIFYPYSIQTHPNEFPGEDPGDCPRDMKREQALSTMCNNALYPDLYGHYREAKFTQTKHHWWWKANRVFNQLEVTKKSYRPICFFGRRSLRC</sequence>
<keyword evidence="9 23" id="KW-0812">Transmembrane</keyword>
<dbReference type="InterPro" id="IPR007754">
    <property type="entry name" value="GlcNAc_II"/>
</dbReference>
<keyword evidence="12 23" id="KW-1133">Transmembrane helix</keyword>
<evidence type="ECO:0000256" key="22">
    <source>
        <dbReference type="ARBA" id="ARBA00093257"/>
    </source>
</evidence>
<dbReference type="EMBL" id="JAPWTJ010000080">
    <property type="protein sequence ID" value="KAJ8983319.1"/>
    <property type="molecule type" value="Genomic_DNA"/>
</dbReference>
<evidence type="ECO:0000256" key="14">
    <source>
        <dbReference type="ARBA" id="ARBA00023136"/>
    </source>
</evidence>
<dbReference type="PANTHER" id="PTHR12871:SF0">
    <property type="entry name" value="ALPHA-1,6-MANNOSYL-GLYCOPROTEIN 2-BETA-N-ACETYLGLUCOSAMINYLTRANSFERASE"/>
    <property type="match status" value="1"/>
</dbReference>
<keyword evidence="16" id="KW-0325">Glycoprotein</keyword>
<evidence type="ECO:0000256" key="12">
    <source>
        <dbReference type="ARBA" id="ARBA00022989"/>
    </source>
</evidence>
<accession>A0ABQ9K0C4</accession>
<comment type="caution">
    <text evidence="24">The sequence shown here is derived from an EMBL/GenBank/DDBJ whole genome shotgun (WGS) entry which is preliminary data.</text>
</comment>
<evidence type="ECO:0000256" key="20">
    <source>
        <dbReference type="ARBA" id="ARBA00032552"/>
    </source>
</evidence>
<evidence type="ECO:0000256" key="13">
    <source>
        <dbReference type="ARBA" id="ARBA00023034"/>
    </source>
</evidence>
<dbReference type="PANTHER" id="PTHR12871">
    <property type="entry name" value="BETA-1,2-N-ACETYLGLUCOSAMINYLTRANSFERASE II"/>
    <property type="match status" value="1"/>
</dbReference>
<gene>
    <name evidence="24" type="ORF">NQ317_010858</name>
</gene>
<organism evidence="24 25">
    <name type="scientific">Molorchus minor</name>
    <dbReference type="NCBI Taxonomy" id="1323400"/>
    <lineage>
        <taxon>Eukaryota</taxon>
        <taxon>Metazoa</taxon>
        <taxon>Ecdysozoa</taxon>
        <taxon>Arthropoda</taxon>
        <taxon>Hexapoda</taxon>
        <taxon>Insecta</taxon>
        <taxon>Pterygota</taxon>
        <taxon>Neoptera</taxon>
        <taxon>Endopterygota</taxon>
        <taxon>Coleoptera</taxon>
        <taxon>Polyphaga</taxon>
        <taxon>Cucujiformia</taxon>
        <taxon>Chrysomeloidea</taxon>
        <taxon>Cerambycidae</taxon>
        <taxon>Lamiinae</taxon>
        <taxon>Monochamini</taxon>
        <taxon>Molorchus</taxon>
    </lineage>
</organism>
<evidence type="ECO:0000313" key="24">
    <source>
        <dbReference type="EMBL" id="KAJ8983319.1"/>
    </source>
</evidence>
<evidence type="ECO:0000256" key="15">
    <source>
        <dbReference type="ARBA" id="ARBA00023157"/>
    </source>
</evidence>
<name>A0ABQ9K0C4_9CUCU</name>
<keyword evidence="25" id="KW-1185">Reference proteome</keyword>
<comment type="catalytic activity">
    <reaction evidence="22">
        <text>an N(4)-{beta-D-GlcNAc-(1-&gt;2)-alpha-D-Man-(1-&gt;3)-[alpha-D-Man-(1-&gt;6)]-beta-D-Man-(1-&gt;4)-beta-D-GlcNAc-(1-&gt;4)-beta-D-GlcNAc}-L-asparaginyl-[protein] + UDP-N-acetyl-alpha-D-glucosamine = N(4)-{beta-D-GlcNAc-(1-&gt;2)-alpha-D-Man-(1-&gt;3)-[beta-D-GlcNAc-(1-&gt;2)-alpha-D-Man-(1-&gt;6)]-beta-D-Man-(1-&gt;4)-beta-D-GlcNAc-(1-&gt;4)-beta-D-GlcNAc}-L-asparaginyl-[protein] + UDP + H(+)</text>
        <dbReference type="Rhea" id="RHEA:12941"/>
        <dbReference type="Rhea" id="RHEA-COMP:13526"/>
        <dbReference type="Rhea" id="RHEA-COMP:14369"/>
        <dbReference type="ChEBI" id="CHEBI:15378"/>
        <dbReference type="ChEBI" id="CHEBI:57705"/>
        <dbReference type="ChEBI" id="CHEBI:58223"/>
        <dbReference type="ChEBI" id="CHEBI:60615"/>
        <dbReference type="ChEBI" id="CHEBI:60651"/>
        <dbReference type="EC" id="2.4.1.143"/>
    </reaction>
</comment>
<keyword evidence="7" id="KW-0328">Glycosyltransferase</keyword>
<keyword evidence="8" id="KW-0808">Transferase</keyword>
<comment type="similarity">
    <text evidence="4">Belongs to the glycosyltransferase 16 (GT16) protein family.</text>
</comment>
<keyword evidence="11" id="KW-0735">Signal-anchor</keyword>
<evidence type="ECO:0000256" key="8">
    <source>
        <dbReference type="ARBA" id="ARBA00022679"/>
    </source>
</evidence>
<evidence type="ECO:0000256" key="10">
    <source>
        <dbReference type="ARBA" id="ARBA00022723"/>
    </source>
</evidence>
<reference evidence="24" key="1">
    <citation type="journal article" date="2023" name="Insect Mol. Biol.">
        <title>Genome sequencing provides insights into the evolution of gene families encoding plant cell wall-degrading enzymes in longhorned beetles.</title>
        <authorList>
            <person name="Shin N.R."/>
            <person name="Okamura Y."/>
            <person name="Kirsch R."/>
            <person name="Pauchet Y."/>
        </authorList>
    </citation>
    <scope>NUCLEOTIDE SEQUENCE</scope>
    <source>
        <strain evidence="24">MMC_N1</strain>
    </source>
</reference>
<dbReference type="Gene3D" id="3.90.550.10">
    <property type="entry name" value="Spore Coat Polysaccharide Biosynthesis Protein SpsA, Chain A"/>
    <property type="match status" value="1"/>
</dbReference>
<comment type="cofactor">
    <cofactor evidence="1">
        <name>Mn(2+)</name>
        <dbReference type="ChEBI" id="CHEBI:29035"/>
    </cofactor>
</comment>
<dbReference type="InterPro" id="IPR029044">
    <property type="entry name" value="Nucleotide-diphossugar_trans"/>
</dbReference>
<evidence type="ECO:0000256" key="11">
    <source>
        <dbReference type="ARBA" id="ARBA00022968"/>
    </source>
</evidence>
<keyword evidence="10" id="KW-0479">Metal-binding</keyword>
<evidence type="ECO:0000256" key="21">
    <source>
        <dbReference type="ARBA" id="ARBA00032915"/>
    </source>
</evidence>
<proteinExistence type="inferred from homology"/>
<evidence type="ECO:0000256" key="2">
    <source>
        <dbReference type="ARBA" id="ARBA00004323"/>
    </source>
</evidence>
<keyword evidence="17" id="KW-0464">Manganese</keyword>
<feature type="transmembrane region" description="Helical" evidence="23">
    <location>
        <begin position="21"/>
        <end position="40"/>
    </location>
</feature>
<comment type="pathway">
    <text evidence="3">Protein modification; protein glycosylation.</text>
</comment>
<evidence type="ECO:0000256" key="7">
    <source>
        <dbReference type="ARBA" id="ARBA00022676"/>
    </source>
</evidence>
<evidence type="ECO:0000256" key="17">
    <source>
        <dbReference type="ARBA" id="ARBA00023211"/>
    </source>
</evidence>
<evidence type="ECO:0000256" key="18">
    <source>
        <dbReference type="ARBA" id="ARBA00029663"/>
    </source>
</evidence>
<keyword evidence="15" id="KW-1015">Disulfide bond</keyword>
<evidence type="ECO:0000256" key="3">
    <source>
        <dbReference type="ARBA" id="ARBA00004922"/>
    </source>
</evidence>
<dbReference type="Proteomes" id="UP001162164">
    <property type="component" value="Unassembled WGS sequence"/>
</dbReference>
<evidence type="ECO:0000256" key="1">
    <source>
        <dbReference type="ARBA" id="ARBA00001936"/>
    </source>
</evidence>
<evidence type="ECO:0000256" key="6">
    <source>
        <dbReference type="ARBA" id="ARBA00014817"/>
    </source>
</evidence>
<keyword evidence="13" id="KW-0333">Golgi apparatus</keyword>
<evidence type="ECO:0000256" key="5">
    <source>
        <dbReference type="ARBA" id="ARBA00012613"/>
    </source>
</evidence>
<comment type="subcellular location">
    <subcellularLocation>
        <location evidence="2">Golgi apparatus membrane</location>
        <topology evidence="2">Single-pass type II membrane protein</topology>
    </subcellularLocation>
</comment>
<evidence type="ECO:0000256" key="4">
    <source>
        <dbReference type="ARBA" id="ARBA00011011"/>
    </source>
</evidence>
<evidence type="ECO:0000256" key="19">
    <source>
        <dbReference type="ARBA" id="ARBA00031203"/>
    </source>
</evidence>
<evidence type="ECO:0000313" key="25">
    <source>
        <dbReference type="Proteomes" id="UP001162164"/>
    </source>
</evidence>
<dbReference type="EC" id="2.4.1.143" evidence="5"/>
<dbReference type="Pfam" id="PF05060">
    <property type="entry name" value="MGAT2"/>
    <property type="match status" value="1"/>
</dbReference>
<evidence type="ECO:0000256" key="9">
    <source>
        <dbReference type="ARBA" id="ARBA00022692"/>
    </source>
</evidence>
<evidence type="ECO:0000256" key="23">
    <source>
        <dbReference type="SAM" id="Phobius"/>
    </source>
</evidence>
<keyword evidence="14 23" id="KW-0472">Membrane</keyword>
<evidence type="ECO:0000256" key="16">
    <source>
        <dbReference type="ARBA" id="ARBA00023180"/>
    </source>
</evidence>